<organism evidence="2 3">
    <name type="scientific">Malaciobacter molluscorum LMG 25693</name>
    <dbReference type="NCBI Taxonomy" id="870501"/>
    <lineage>
        <taxon>Bacteria</taxon>
        <taxon>Pseudomonadati</taxon>
        <taxon>Campylobacterota</taxon>
        <taxon>Epsilonproteobacteria</taxon>
        <taxon>Campylobacterales</taxon>
        <taxon>Arcobacteraceae</taxon>
        <taxon>Malaciobacter</taxon>
    </lineage>
</organism>
<evidence type="ECO:0000313" key="1">
    <source>
        <dbReference type="EMBL" id="AXX93388.1"/>
    </source>
</evidence>
<protein>
    <submittedName>
        <fullName evidence="2">Uncharacterized protein</fullName>
    </submittedName>
</protein>
<proteinExistence type="predicted"/>
<dbReference type="RefSeq" id="WP_099342683.1">
    <property type="nucleotide sequence ID" value="NZ_CP032098.1"/>
</dbReference>
<evidence type="ECO:0000313" key="3">
    <source>
        <dbReference type="Proteomes" id="UP000221222"/>
    </source>
</evidence>
<dbReference type="AlphaFoldDB" id="A0A2G1DH24"/>
<reference evidence="2 3" key="1">
    <citation type="submission" date="2017-09" db="EMBL/GenBank/DDBJ databases">
        <title>Arcobacter canalis sp. nov., a new species isolated from a water canal contaminated with urban sewage.</title>
        <authorList>
            <person name="Perez-Cataluna A."/>
            <person name="Salas-Masso N."/>
            <person name="Figueras M.J."/>
        </authorList>
    </citation>
    <scope>NUCLEOTIDE SEQUENCE [LARGE SCALE GENOMIC DNA]</scope>
    <source>
        <strain evidence="2 3">F98-3</strain>
    </source>
</reference>
<gene>
    <name evidence="1" type="ORF">AMOL_2446</name>
    <name evidence="2" type="ORF">CPU12_08515</name>
</gene>
<evidence type="ECO:0000313" key="4">
    <source>
        <dbReference type="Proteomes" id="UP000262712"/>
    </source>
</evidence>
<dbReference type="EMBL" id="CP032098">
    <property type="protein sequence ID" value="AXX93388.1"/>
    <property type="molecule type" value="Genomic_DNA"/>
</dbReference>
<sequence>MNKIFLLVTLALTSYANDTIIQPKKCEIIKLSNFTTLVSCNKLDYIVQTKESRRDDEDNMKKITVLSEKDNKIIINK</sequence>
<keyword evidence="3" id="KW-1185">Reference proteome</keyword>
<dbReference type="Proteomes" id="UP000221222">
    <property type="component" value="Unassembled WGS sequence"/>
</dbReference>
<reference evidence="1 4" key="2">
    <citation type="submission" date="2018-08" db="EMBL/GenBank/DDBJ databases">
        <title>Complete genome of the Arcobacter molluscorum type strain LMG 25693.</title>
        <authorList>
            <person name="Miller W.G."/>
            <person name="Yee E."/>
            <person name="Bono J.L."/>
        </authorList>
    </citation>
    <scope>NUCLEOTIDE SEQUENCE [LARGE SCALE GENOMIC DNA]</scope>
    <source>
        <strain evidence="1 4">CECT 7696</strain>
    </source>
</reference>
<dbReference type="KEGG" id="amol:AMOL_2446"/>
<dbReference type="Proteomes" id="UP000262712">
    <property type="component" value="Chromosome"/>
</dbReference>
<accession>A0A2G1DH24</accession>
<dbReference type="EMBL" id="NXFY01000012">
    <property type="protein sequence ID" value="PHO17791.1"/>
    <property type="molecule type" value="Genomic_DNA"/>
</dbReference>
<evidence type="ECO:0000313" key="2">
    <source>
        <dbReference type="EMBL" id="PHO17791.1"/>
    </source>
</evidence>
<name>A0A2G1DH24_9BACT</name>